<proteinExistence type="predicted"/>
<dbReference type="EMBL" id="GGEC01070733">
    <property type="protein sequence ID" value="MBX51217.1"/>
    <property type="molecule type" value="Transcribed_RNA"/>
</dbReference>
<protein>
    <submittedName>
        <fullName evidence="1">Uncharacterized protein</fullName>
    </submittedName>
</protein>
<dbReference type="AlphaFoldDB" id="A0A2P2P951"/>
<organism evidence="1">
    <name type="scientific">Rhizophora mucronata</name>
    <name type="common">Asiatic mangrove</name>
    <dbReference type="NCBI Taxonomy" id="61149"/>
    <lineage>
        <taxon>Eukaryota</taxon>
        <taxon>Viridiplantae</taxon>
        <taxon>Streptophyta</taxon>
        <taxon>Embryophyta</taxon>
        <taxon>Tracheophyta</taxon>
        <taxon>Spermatophyta</taxon>
        <taxon>Magnoliopsida</taxon>
        <taxon>eudicotyledons</taxon>
        <taxon>Gunneridae</taxon>
        <taxon>Pentapetalae</taxon>
        <taxon>rosids</taxon>
        <taxon>fabids</taxon>
        <taxon>Malpighiales</taxon>
        <taxon>Rhizophoraceae</taxon>
        <taxon>Rhizophora</taxon>
    </lineage>
</organism>
<accession>A0A2P2P951</accession>
<evidence type="ECO:0000313" key="1">
    <source>
        <dbReference type="EMBL" id="MBX51217.1"/>
    </source>
</evidence>
<reference evidence="1" key="1">
    <citation type="submission" date="2018-02" db="EMBL/GenBank/DDBJ databases">
        <title>Rhizophora mucronata_Transcriptome.</title>
        <authorList>
            <person name="Meera S.P."/>
            <person name="Sreeshan A."/>
            <person name="Augustine A."/>
        </authorList>
    </citation>
    <scope>NUCLEOTIDE SEQUENCE</scope>
    <source>
        <tissue evidence="1">Leaf</tissue>
    </source>
</reference>
<name>A0A2P2P951_RHIMU</name>
<sequence length="53" mass="6102">MYPVNDWYSSSLKPTLQLHAIANTVIKLIFEIYPTPQAGRCCWEGGRRGYSRI</sequence>